<protein>
    <submittedName>
        <fullName evidence="2">Uncharacterized protein</fullName>
    </submittedName>
</protein>
<reference evidence="2 3" key="1">
    <citation type="journal article" date="2019" name="Nat. Ecol. Evol.">
        <title>Megaphylogeny resolves global patterns of mushroom evolution.</title>
        <authorList>
            <person name="Varga T."/>
            <person name="Krizsan K."/>
            <person name="Foldi C."/>
            <person name="Dima B."/>
            <person name="Sanchez-Garcia M."/>
            <person name="Sanchez-Ramirez S."/>
            <person name="Szollosi G.J."/>
            <person name="Szarkandi J.G."/>
            <person name="Papp V."/>
            <person name="Albert L."/>
            <person name="Andreopoulos W."/>
            <person name="Angelini C."/>
            <person name="Antonin V."/>
            <person name="Barry K.W."/>
            <person name="Bougher N.L."/>
            <person name="Buchanan P."/>
            <person name="Buyck B."/>
            <person name="Bense V."/>
            <person name="Catcheside P."/>
            <person name="Chovatia M."/>
            <person name="Cooper J."/>
            <person name="Damon W."/>
            <person name="Desjardin D."/>
            <person name="Finy P."/>
            <person name="Geml J."/>
            <person name="Haridas S."/>
            <person name="Hughes K."/>
            <person name="Justo A."/>
            <person name="Karasinski D."/>
            <person name="Kautmanova I."/>
            <person name="Kiss B."/>
            <person name="Kocsube S."/>
            <person name="Kotiranta H."/>
            <person name="LaButti K.M."/>
            <person name="Lechner B.E."/>
            <person name="Liimatainen K."/>
            <person name="Lipzen A."/>
            <person name="Lukacs Z."/>
            <person name="Mihaltcheva S."/>
            <person name="Morgado L.N."/>
            <person name="Niskanen T."/>
            <person name="Noordeloos M.E."/>
            <person name="Ohm R.A."/>
            <person name="Ortiz-Santana B."/>
            <person name="Ovrebo C."/>
            <person name="Racz N."/>
            <person name="Riley R."/>
            <person name="Savchenko A."/>
            <person name="Shiryaev A."/>
            <person name="Soop K."/>
            <person name="Spirin V."/>
            <person name="Szebenyi C."/>
            <person name="Tomsovsky M."/>
            <person name="Tulloss R.E."/>
            <person name="Uehling J."/>
            <person name="Grigoriev I.V."/>
            <person name="Vagvolgyi C."/>
            <person name="Papp T."/>
            <person name="Martin F.M."/>
            <person name="Miettinen O."/>
            <person name="Hibbett D.S."/>
            <person name="Nagy L.G."/>
        </authorList>
    </citation>
    <scope>NUCLEOTIDE SEQUENCE [LARGE SCALE GENOMIC DNA]</scope>
    <source>
        <strain evidence="2 3">CBS 309.79</strain>
    </source>
</reference>
<feature type="signal peptide" evidence="1">
    <location>
        <begin position="1"/>
        <end position="23"/>
    </location>
</feature>
<keyword evidence="3" id="KW-1185">Reference proteome</keyword>
<gene>
    <name evidence="2" type="ORF">BDV98DRAFT_598299</name>
</gene>
<keyword evidence="1" id="KW-0732">Signal</keyword>
<organism evidence="2 3">
    <name type="scientific">Pterulicium gracile</name>
    <dbReference type="NCBI Taxonomy" id="1884261"/>
    <lineage>
        <taxon>Eukaryota</taxon>
        <taxon>Fungi</taxon>
        <taxon>Dikarya</taxon>
        <taxon>Basidiomycota</taxon>
        <taxon>Agaricomycotina</taxon>
        <taxon>Agaricomycetes</taxon>
        <taxon>Agaricomycetidae</taxon>
        <taxon>Agaricales</taxon>
        <taxon>Pleurotineae</taxon>
        <taxon>Pterulaceae</taxon>
        <taxon>Pterulicium</taxon>
    </lineage>
</organism>
<evidence type="ECO:0000313" key="3">
    <source>
        <dbReference type="Proteomes" id="UP000305067"/>
    </source>
</evidence>
<sequence length="234" mass="24922">MMFTPPFTLLLGAGLAMLGLTAAQDEIPSAVSAAIAQNNCTGAIIENVASIIVDDQVIEFRSVSCAAEGEEESGLEERSLQWLSSFWYKPPFCFLCGKCPPKPPPPPPKPTNVCKESCKLSCNGNAGILPPISEDCAMIEKAIVVMTANLPNTFVVDPLHIEASSAFGAFQTLTFGTCSYFFTNLHSKTQMEYCWNALSATGKAAGANCFPPKQPFFPEGNCKAANWAVGAAHS</sequence>
<evidence type="ECO:0000313" key="2">
    <source>
        <dbReference type="EMBL" id="TFK95706.1"/>
    </source>
</evidence>
<dbReference type="EMBL" id="ML178876">
    <property type="protein sequence ID" value="TFK95706.1"/>
    <property type="molecule type" value="Genomic_DNA"/>
</dbReference>
<accession>A0A5C3Q2H6</accession>
<name>A0A5C3Q2H6_9AGAR</name>
<dbReference type="STRING" id="1884261.A0A5C3Q2H6"/>
<feature type="chain" id="PRO_5022898949" evidence="1">
    <location>
        <begin position="24"/>
        <end position="234"/>
    </location>
</feature>
<dbReference type="Proteomes" id="UP000305067">
    <property type="component" value="Unassembled WGS sequence"/>
</dbReference>
<proteinExistence type="predicted"/>
<evidence type="ECO:0000256" key="1">
    <source>
        <dbReference type="SAM" id="SignalP"/>
    </source>
</evidence>
<dbReference type="OrthoDB" id="3249523at2759"/>
<dbReference type="AlphaFoldDB" id="A0A5C3Q2H6"/>